<dbReference type="Pfam" id="PF01694">
    <property type="entry name" value="Rhomboid"/>
    <property type="match status" value="1"/>
</dbReference>
<keyword evidence="9" id="KW-0378">Hydrolase</keyword>
<keyword evidence="5 7" id="KW-1133">Transmembrane helix</keyword>
<evidence type="ECO:0000313" key="10">
    <source>
        <dbReference type="Proteomes" id="UP000598467"/>
    </source>
</evidence>
<accession>A0A926NVG3</accession>
<dbReference type="PANTHER" id="PTHR43066:SF26">
    <property type="entry name" value="RHOMBOID PROTEASE GLPG"/>
    <property type="match status" value="1"/>
</dbReference>
<sequence length="255" mass="27616">MNHHVFEPERGEPDQEGPEPVFNLPKVVIWLAGIMIALFVLQAYVLPTRLNNQIIVYFAFWPERYLPGVLASGIAPGGIAADIWTFVTYAFLHGGVTHIAFNMLWMIVFGSAVARRFGTLRFLVFSAVCAAGGALMHLATHFGAEAPMIGASAAISGHMAAAVRFVFELGGPLGVIRRTDEAAYRVPAAPLLHSLADRQVITFLVAWFGLNLVFGLYSTPLTGAGGTIAWEAHVGGFLTGLALFPLIDPVPRRRY</sequence>
<dbReference type="Proteomes" id="UP000598467">
    <property type="component" value="Unassembled WGS sequence"/>
</dbReference>
<feature type="transmembrane region" description="Helical" evidence="7">
    <location>
        <begin position="148"/>
        <end position="167"/>
    </location>
</feature>
<feature type="transmembrane region" description="Helical" evidence="7">
    <location>
        <begin position="200"/>
        <end position="217"/>
    </location>
</feature>
<comment type="caution">
    <text evidence="9">The sequence shown here is derived from an EMBL/GenBank/DDBJ whole genome shotgun (WGS) entry which is preliminary data.</text>
</comment>
<reference evidence="9" key="1">
    <citation type="submission" date="2020-05" db="EMBL/GenBank/DDBJ databases">
        <title>Identification of trans-AT polyketide cluster in two marine bacteria, producers of a novel glutaramide-containing polyketide sesbanimide D and analogs.</title>
        <authorList>
            <person name="Kacar D."/>
            <person name="Rodriguez P."/>
            <person name="Canedo L."/>
            <person name="Gonzalez E."/>
            <person name="Galan B."/>
            <person name="De La Calle F."/>
            <person name="Garcia J.L."/>
        </authorList>
    </citation>
    <scope>NUCLEOTIDE SEQUENCE</scope>
    <source>
        <strain evidence="9">PHM038</strain>
    </source>
</reference>
<keyword evidence="3" id="KW-0997">Cell inner membrane</keyword>
<dbReference type="PANTHER" id="PTHR43066">
    <property type="entry name" value="RHOMBOID-RELATED PROTEIN"/>
    <property type="match status" value="1"/>
</dbReference>
<keyword evidence="6 7" id="KW-0472">Membrane</keyword>
<evidence type="ECO:0000256" key="2">
    <source>
        <dbReference type="ARBA" id="ARBA00022475"/>
    </source>
</evidence>
<evidence type="ECO:0000259" key="8">
    <source>
        <dbReference type="Pfam" id="PF01694"/>
    </source>
</evidence>
<organism evidence="9 10">
    <name type="scientific">Roseibium aggregatum</name>
    <dbReference type="NCBI Taxonomy" id="187304"/>
    <lineage>
        <taxon>Bacteria</taxon>
        <taxon>Pseudomonadati</taxon>
        <taxon>Pseudomonadota</taxon>
        <taxon>Alphaproteobacteria</taxon>
        <taxon>Hyphomicrobiales</taxon>
        <taxon>Stappiaceae</taxon>
        <taxon>Roseibium</taxon>
    </lineage>
</organism>
<evidence type="ECO:0000256" key="7">
    <source>
        <dbReference type="SAM" id="Phobius"/>
    </source>
</evidence>
<evidence type="ECO:0000256" key="1">
    <source>
        <dbReference type="ARBA" id="ARBA00004141"/>
    </source>
</evidence>
<feature type="transmembrane region" description="Helical" evidence="7">
    <location>
        <begin position="27"/>
        <end position="45"/>
    </location>
</feature>
<evidence type="ECO:0000256" key="6">
    <source>
        <dbReference type="ARBA" id="ARBA00023136"/>
    </source>
</evidence>
<dbReference type="Gene3D" id="1.20.1540.10">
    <property type="entry name" value="Rhomboid-like"/>
    <property type="match status" value="1"/>
</dbReference>
<keyword evidence="4 7" id="KW-0812">Transmembrane</keyword>
<dbReference type="SUPFAM" id="SSF144091">
    <property type="entry name" value="Rhomboid-like"/>
    <property type="match status" value="1"/>
</dbReference>
<evidence type="ECO:0000256" key="4">
    <source>
        <dbReference type="ARBA" id="ARBA00022692"/>
    </source>
</evidence>
<feature type="transmembrane region" description="Helical" evidence="7">
    <location>
        <begin position="65"/>
        <end position="84"/>
    </location>
</feature>
<dbReference type="GO" id="GO:0016020">
    <property type="term" value="C:membrane"/>
    <property type="evidence" value="ECO:0007669"/>
    <property type="project" value="UniProtKB-SubCell"/>
</dbReference>
<dbReference type="GO" id="GO:0004252">
    <property type="term" value="F:serine-type endopeptidase activity"/>
    <property type="evidence" value="ECO:0007669"/>
    <property type="project" value="InterPro"/>
</dbReference>
<dbReference type="EMBL" id="JABFCZ010000020">
    <property type="protein sequence ID" value="MBD1548142.1"/>
    <property type="molecule type" value="Genomic_DNA"/>
</dbReference>
<feature type="transmembrane region" description="Helical" evidence="7">
    <location>
        <begin position="90"/>
        <end position="110"/>
    </location>
</feature>
<dbReference type="InterPro" id="IPR022764">
    <property type="entry name" value="Peptidase_S54_rhomboid_dom"/>
</dbReference>
<dbReference type="InterPro" id="IPR035952">
    <property type="entry name" value="Rhomboid-like_sf"/>
</dbReference>
<dbReference type="RefSeq" id="WP_190292880.1">
    <property type="nucleotide sequence ID" value="NZ_JABFCZ010000020.1"/>
</dbReference>
<evidence type="ECO:0000313" key="9">
    <source>
        <dbReference type="EMBL" id="MBD1548142.1"/>
    </source>
</evidence>
<comment type="subcellular location">
    <subcellularLocation>
        <location evidence="1">Membrane</location>
        <topology evidence="1">Multi-pass membrane protein</topology>
    </subcellularLocation>
</comment>
<evidence type="ECO:0000256" key="3">
    <source>
        <dbReference type="ARBA" id="ARBA00022519"/>
    </source>
</evidence>
<gene>
    <name evidence="9" type="ORF">HK439_17895</name>
</gene>
<protein>
    <submittedName>
        <fullName evidence="9">Rhomboid family intramembrane serine protease</fullName>
    </submittedName>
</protein>
<evidence type="ECO:0000256" key="5">
    <source>
        <dbReference type="ARBA" id="ARBA00022989"/>
    </source>
</evidence>
<feature type="domain" description="Peptidase S54 rhomboid" evidence="8">
    <location>
        <begin position="82"/>
        <end position="243"/>
    </location>
</feature>
<name>A0A926NVG3_9HYPH</name>
<dbReference type="GO" id="GO:0006508">
    <property type="term" value="P:proteolysis"/>
    <property type="evidence" value="ECO:0007669"/>
    <property type="project" value="UniProtKB-KW"/>
</dbReference>
<proteinExistence type="predicted"/>
<keyword evidence="2" id="KW-1003">Cell membrane</keyword>
<dbReference type="AlphaFoldDB" id="A0A926NVG3"/>
<feature type="transmembrane region" description="Helical" evidence="7">
    <location>
        <begin position="122"/>
        <end position="142"/>
    </location>
</feature>
<feature type="transmembrane region" description="Helical" evidence="7">
    <location>
        <begin position="229"/>
        <end position="247"/>
    </location>
</feature>
<keyword evidence="9" id="KW-0645">Protease</keyword>